<evidence type="ECO:0000256" key="6">
    <source>
        <dbReference type="ARBA" id="ARBA00022801"/>
    </source>
</evidence>
<dbReference type="GO" id="GO:0005634">
    <property type="term" value="C:nucleus"/>
    <property type="evidence" value="ECO:0007669"/>
    <property type="project" value="TreeGrafter"/>
</dbReference>
<dbReference type="Gene3D" id="3.40.50.300">
    <property type="entry name" value="P-loop containing nucleotide triphosphate hydrolases"/>
    <property type="match status" value="2"/>
</dbReference>
<keyword evidence="11" id="KW-0464">Manganese</keyword>
<dbReference type="InParanoid" id="A0A1B7NAF4"/>
<keyword evidence="9" id="KW-0460">Magnesium</keyword>
<keyword evidence="20" id="KW-1185">Reference proteome</keyword>
<evidence type="ECO:0000256" key="12">
    <source>
        <dbReference type="ARBA" id="ARBA00035116"/>
    </source>
</evidence>
<evidence type="ECO:0000259" key="16">
    <source>
        <dbReference type="PROSITE" id="PS51192"/>
    </source>
</evidence>
<proteinExistence type="inferred from homology"/>
<dbReference type="SMART" id="SM00490">
    <property type="entry name" value="HELICc"/>
    <property type="match status" value="1"/>
</dbReference>
<comment type="similarity">
    <text evidence="12 13">Belongs to the helicase family. Dicer subfamily.</text>
</comment>
<dbReference type="GO" id="GO:0005737">
    <property type="term" value="C:cytoplasm"/>
    <property type="evidence" value="ECO:0007669"/>
    <property type="project" value="TreeGrafter"/>
</dbReference>
<dbReference type="GO" id="GO:0003723">
    <property type="term" value="F:RNA binding"/>
    <property type="evidence" value="ECO:0007669"/>
    <property type="project" value="UniProtKB-UniRule"/>
</dbReference>
<evidence type="ECO:0000256" key="4">
    <source>
        <dbReference type="ARBA" id="ARBA00022737"/>
    </source>
</evidence>
<sequence length="1467" mass="164494">MTITQDSSIQSVNETILPRKYQEEIFQRAQQCNIIAALDTGSGKTFISILLIKWIVLQESAQDKVIVFLVPKVALVEQQANFIALHTPLRVKKFHGSLDLDLTDRANWRTAFEKSDVVVMTAQIFLNILTHSHWSIDKVSLLIFDECHHTRKNHAYNGIMREYFQTPSLQRPKVFGMTASPIWNTRDAQGSLMTLEKNLDATVIAVREHISELLQNSPRPLEIIKQYYPPPGNYIYLYPNLWDCVSLFCSSDVAIPWEKLQMKYHVTRNSLGPYCADLYLYHDIKARISQIIHDLEASIKDRPRINYDDDAYPGMDVDESSEINIVIPPDLEQIDFILCEFQSFFEDDSVPPAVPITVPLAWCSPKVKALTEVLLEHCSPTFQGIVFVEQRQVAACLAKILSCIPELRGSIRCAELVGHGGGHGHRGKHAATANVKGMGLARQQDVVKAFRDRTLNLLVATSVAEEGLDFPACDLVIRFDPLHHMVGYVQSRGRARTKTSTFVIMVQEGHMAHINRYRVFVDSEPELKRVYQSRENPPRPVSPISSESEEGEVEEEDPNDLAARERYIVPSTGAVLTYGSAISLLNYLCSLIPHDPFTPIPVPKYTGDYAVVLELPSSLPLPIDKLIFRGPLRYSKREARRAVAFLAVKELHKLGVFDDYLLPSAGSKGRGLEDADGKEIADVSDVPDTLDVLVRDPWALGSRLRMHVISMDGVDVAGLVTGTELPALEIMSEGCLVTLRCTDEFVFDEDSEWEKLQMLTEYTKMGIWISITGRPVTLPLTCFLVPLTPHNCINFEEVERVVREPQGTYDWSSVTEDDYHRTLIMNSNQYGRIMVLRNIRHDLTALSVPPPGARESSCSTYEEFFVQRWTRKTREAVVPTDCPLVEATYLPRHPSGLYRPMHRLQDIDKYKRHLALPGVLVPQGACRRMHFSEGVYRAFFFLPQICRRATDLFRAQQVRFQLGLPAIAPELLIEASTLPTTSTTWNNQRLETLGDSVLKLATTVHAMNKYPHRHEGQLSQLRQNSVSNRTLLARAIDIGLERYLTSEGQTLHVWRYTVAEDGDHLDPFDFARRQVRRAYPRRSLQDCMEATLGAAFLYGGIDMALRVGDALGMSVGGAIPWPLRYSRPPESSLVPPLFSDLQVTLGYEFHRGNLLVEAATHPSFAPTGGSSYQRLEFLGDAVIDLVVMRYLFNKFPEATSGQLSAARSRAVCGPTLASIAVKRLGLHKHLLINNVELSTAIARHVPLLMSLSPEDTIRRGWKYDPPKALSDVLESIVGAVFVDTRFDFEKTAVIVEAVVIDVLEVLTTDLPRDPVSELMIWAAAAGCRRISFKKTQSNPDIRRNDSISVIVHDVVVVGPITATNLSLSKGLAAERARNVLADPTFDKCLQKLCDCMHELAAIVPEETEEGADVDLVVPSSHTDETEEGFAAIAKQKLQDGVIEASQECDELEVYLEDMDLEDIDAGE</sequence>
<dbReference type="OrthoDB" id="416741at2759"/>
<evidence type="ECO:0000256" key="5">
    <source>
        <dbReference type="ARBA" id="ARBA00022741"/>
    </source>
</evidence>
<gene>
    <name evidence="19" type="ORF">K503DRAFT_780339</name>
</gene>
<feature type="domain" description="RNase III" evidence="15">
    <location>
        <begin position="955"/>
        <end position="1100"/>
    </location>
</feature>
<protein>
    <submittedName>
        <fullName evidence="19">p-loop containing nucleoside triphosphate hydrolase protein</fullName>
    </submittedName>
</protein>
<comment type="cofactor">
    <cofactor evidence="1">
        <name>Mn(2+)</name>
        <dbReference type="ChEBI" id="CHEBI:29035"/>
    </cofactor>
</comment>
<dbReference type="FunCoup" id="A0A1B7NAF4">
    <property type="interactions" value="308"/>
</dbReference>
<dbReference type="Pfam" id="PF03368">
    <property type="entry name" value="Dicer_dimer"/>
    <property type="match status" value="1"/>
</dbReference>
<dbReference type="InterPro" id="IPR036389">
    <property type="entry name" value="RNase_III_sf"/>
</dbReference>
<dbReference type="Gene3D" id="1.10.1520.10">
    <property type="entry name" value="Ribonuclease III domain"/>
    <property type="match status" value="2"/>
</dbReference>
<dbReference type="SUPFAM" id="SSF69065">
    <property type="entry name" value="RNase III domain-like"/>
    <property type="match status" value="2"/>
</dbReference>
<dbReference type="STRING" id="1314800.A0A1B7NAF4"/>
<dbReference type="InterPro" id="IPR014001">
    <property type="entry name" value="Helicase_ATP-bd"/>
</dbReference>
<evidence type="ECO:0000313" key="20">
    <source>
        <dbReference type="Proteomes" id="UP000092154"/>
    </source>
</evidence>
<evidence type="ECO:0000256" key="7">
    <source>
        <dbReference type="ARBA" id="ARBA00022806"/>
    </source>
</evidence>
<dbReference type="InterPro" id="IPR038248">
    <property type="entry name" value="Dicer_dimer_sf"/>
</dbReference>
<dbReference type="EMBL" id="KV448169">
    <property type="protein sequence ID" value="OAX41867.1"/>
    <property type="molecule type" value="Genomic_DNA"/>
</dbReference>
<dbReference type="InterPro" id="IPR027417">
    <property type="entry name" value="P-loop_NTPase"/>
</dbReference>
<feature type="domain" description="Dicer dsRNA-binding fold" evidence="18">
    <location>
        <begin position="571"/>
        <end position="671"/>
    </location>
</feature>
<keyword evidence="6 19" id="KW-0378">Hydrolase</keyword>
<dbReference type="PANTHER" id="PTHR14950:SF37">
    <property type="entry name" value="ENDORIBONUCLEASE DICER"/>
    <property type="match status" value="1"/>
</dbReference>
<comment type="cofactor">
    <cofactor evidence="2">
        <name>Mg(2+)</name>
        <dbReference type="ChEBI" id="CHEBI:18420"/>
    </cofactor>
</comment>
<evidence type="ECO:0000259" key="15">
    <source>
        <dbReference type="PROSITE" id="PS50142"/>
    </source>
</evidence>
<accession>A0A1B7NAF4</accession>
<feature type="compositionally biased region" description="Acidic residues" evidence="14">
    <location>
        <begin position="547"/>
        <end position="559"/>
    </location>
</feature>
<keyword evidence="7" id="KW-0347">Helicase</keyword>
<dbReference type="SMART" id="SM00535">
    <property type="entry name" value="RIBOc"/>
    <property type="match status" value="2"/>
</dbReference>
<evidence type="ECO:0000259" key="17">
    <source>
        <dbReference type="PROSITE" id="PS51194"/>
    </source>
</evidence>
<dbReference type="SMART" id="SM00487">
    <property type="entry name" value="DEXDc"/>
    <property type="match status" value="1"/>
</dbReference>
<reference evidence="19 20" key="1">
    <citation type="submission" date="2016-06" db="EMBL/GenBank/DDBJ databases">
        <title>Comparative genomics of the ectomycorrhizal sister species Rhizopogon vinicolor and Rhizopogon vesiculosus (Basidiomycota: Boletales) reveals a divergence of the mating type B locus.</title>
        <authorList>
            <consortium name="DOE Joint Genome Institute"/>
            <person name="Mujic A.B."/>
            <person name="Kuo A."/>
            <person name="Tritt A."/>
            <person name="Lipzen A."/>
            <person name="Chen C."/>
            <person name="Johnson J."/>
            <person name="Sharma A."/>
            <person name="Barry K."/>
            <person name="Grigoriev I.V."/>
            <person name="Spatafora J.W."/>
        </authorList>
    </citation>
    <scope>NUCLEOTIDE SEQUENCE [LARGE SCALE GENOMIC DNA]</scope>
    <source>
        <strain evidence="19 20">AM-OR11-026</strain>
    </source>
</reference>
<dbReference type="GO" id="GO:0003677">
    <property type="term" value="F:DNA binding"/>
    <property type="evidence" value="ECO:0007669"/>
    <property type="project" value="InterPro"/>
</dbReference>
<name>A0A1B7NAF4_9AGAM</name>
<evidence type="ECO:0000256" key="1">
    <source>
        <dbReference type="ARBA" id="ARBA00001936"/>
    </source>
</evidence>
<keyword evidence="8" id="KW-0067">ATP-binding</keyword>
<dbReference type="Pfam" id="PF00271">
    <property type="entry name" value="Helicase_C"/>
    <property type="match status" value="1"/>
</dbReference>
<dbReference type="PROSITE" id="PS51327">
    <property type="entry name" value="DICER_DSRBF"/>
    <property type="match status" value="1"/>
</dbReference>
<dbReference type="PROSITE" id="PS51192">
    <property type="entry name" value="HELICASE_ATP_BIND_1"/>
    <property type="match status" value="1"/>
</dbReference>
<dbReference type="SUPFAM" id="SSF52540">
    <property type="entry name" value="P-loop containing nucleoside triphosphate hydrolases"/>
    <property type="match status" value="1"/>
</dbReference>
<feature type="domain" description="Helicase ATP-binding" evidence="16">
    <location>
        <begin position="25"/>
        <end position="199"/>
    </location>
</feature>
<keyword evidence="4" id="KW-0677">Repeat</keyword>
<keyword evidence="5" id="KW-0547">Nucleotide-binding</keyword>
<dbReference type="PANTHER" id="PTHR14950">
    <property type="entry name" value="DICER-RELATED"/>
    <property type="match status" value="1"/>
</dbReference>
<evidence type="ECO:0000256" key="2">
    <source>
        <dbReference type="ARBA" id="ARBA00001946"/>
    </source>
</evidence>
<dbReference type="InterPro" id="IPR005034">
    <property type="entry name" value="Dicer_dimerisation"/>
</dbReference>
<dbReference type="Proteomes" id="UP000092154">
    <property type="component" value="Unassembled WGS sequence"/>
</dbReference>
<evidence type="ECO:0000256" key="14">
    <source>
        <dbReference type="SAM" id="MobiDB-lite"/>
    </source>
</evidence>
<feature type="domain" description="Helicase C-terminal" evidence="17">
    <location>
        <begin position="369"/>
        <end position="542"/>
    </location>
</feature>
<dbReference type="Pfam" id="PF00636">
    <property type="entry name" value="Ribonuclease_3"/>
    <property type="match status" value="2"/>
</dbReference>
<dbReference type="InterPro" id="IPR001650">
    <property type="entry name" value="Helicase_C-like"/>
</dbReference>
<evidence type="ECO:0000256" key="8">
    <source>
        <dbReference type="ARBA" id="ARBA00022840"/>
    </source>
</evidence>
<dbReference type="InterPro" id="IPR000999">
    <property type="entry name" value="RNase_III_dom"/>
</dbReference>
<dbReference type="GO" id="GO:0004525">
    <property type="term" value="F:ribonuclease III activity"/>
    <property type="evidence" value="ECO:0007669"/>
    <property type="project" value="InterPro"/>
</dbReference>
<dbReference type="FunFam" id="3.40.50.300:FF:000628">
    <property type="entry name" value="Endoribonuclease Dicer"/>
    <property type="match status" value="1"/>
</dbReference>
<dbReference type="GO" id="GO:0046872">
    <property type="term" value="F:metal ion binding"/>
    <property type="evidence" value="ECO:0007669"/>
    <property type="project" value="UniProtKB-KW"/>
</dbReference>
<dbReference type="GO" id="GO:0005524">
    <property type="term" value="F:ATP binding"/>
    <property type="evidence" value="ECO:0007669"/>
    <property type="project" value="UniProtKB-KW"/>
</dbReference>
<dbReference type="Gene3D" id="3.30.160.380">
    <property type="entry name" value="Dicer dimerisation domain"/>
    <property type="match status" value="1"/>
</dbReference>
<evidence type="ECO:0000256" key="9">
    <source>
        <dbReference type="ARBA" id="ARBA00022842"/>
    </source>
</evidence>
<keyword evidence="13" id="KW-0694">RNA-binding</keyword>
<keyword evidence="10" id="KW-0943">RNA-mediated gene silencing</keyword>
<dbReference type="PROSITE" id="PS00517">
    <property type="entry name" value="RNASE_3_1"/>
    <property type="match status" value="1"/>
</dbReference>
<feature type="domain" description="RNase III" evidence="15">
    <location>
        <begin position="1138"/>
        <end position="1285"/>
    </location>
</feature>
<evidence type="ECO:0000256" key="3">
    <source>
        <dbReference type="ARBA" id="ARBA00022723"/>
    </source>
</evidence>
<dbReference type="PROSITE" id="PS51194">
    <property type="entry name" value="HELICASE_CTER"/>
    <property type="match status" value="1"/>
</dbReference>
<feature type="region of interest" description="Disordered" evidence="14">
    <location>
        <begin position="531"/>
        <end position="562"/>
    </location>
</feature>
<dbReference type="Pfam" id="PF04851">
    <property type="entry name" value="ResIII"/>
    <property type="match status" value="1"/>
</dbReference>
<dbReference type="CDD" id="cd00593">
    <property type="entry name" value="RIBOc"/>
    <property type="match status" value="2"/>
</dbReference>
<dbReference type="CDD" id="cd18034">
    <property type="entry name" value="DEXHc_dicer"/>
    <property type="match status" value="1"/>
</dbReference>
<dbReference type="GO" id="GO:0004386">
    <property type="term" value="F:helicase activity"/>
    <property type="evidence" value="ECO:0007669"/>
    <property type="project" value="UniProtKB-KW"/>
</dbReference>
<dbReference type="InterPro" id="IPR006935">
    <property type="entry name" value="Helicase/UvrB_N"/>
</dbReference>
<evidence type="ECO:0000259" key="18">
    <source>
        <dbReference type="PROSITE" id="PS51327"/>
    </source>
</evidence>
<evidence type="ECO:0000256" key="11">
    <source>
        <dbReference type="ARBA" id="ARBA00023211"/>
    </source>
</evidence>
<dbReference type="PROSITE" id="PS50142">
    <property type="entry name" value="RNASE_3_2"/>
    <property type="match status" value="2"/>
</dbReference>
<evidence type="ECO:0000313" key="19">
    <source>
        <dbReference type="EMBL" id="OAX41867.1"/>
    </source>
</evidence>
<evidence type="ECO:0000256" key="10">
    <source>
        <dbReference type="ARBA" id="ARBA00023158"/>
    </source>
</evidence>
<organism evidence="19 20">
    <name type="scientific">Rhizopogon vinicolor AM-OR11-026</name>
    <dbReference type="NCBI Taxonomy" id="1314800"/>
    <lineage>
        <taxon>Eukaryota</taxon>
        <taxon>Fungi</taxon>
        <taxon>Dikarya</taxon>
        <taxon>Basidiomycota</taxon>
        <taxon>Agaricomycotina</taxon>
        <taxon>Agaricomycetes</taxon>
        <taxon>Agaricomycetidae</taxon>
        <taxon>Boletales</taxon>
        <taxon>Suillineae</taxon>
        <taxon>Rhizopogonaceae</taxon>
        <taxon>Rhizopogon</taxon>
    </lineage>
</organism>
<keyword evidence="3" id="KW-0479">Metal-binding</keyword>
<dbReference type="GO" id="GO:0030422">
    <property type="term" value="P:siRNA processing"/>
    <property type="evidence" value="ECO:0007669"/>
    <property type="project" value="TreeGrafter"/>
</dbReference>
<evidence type="ECO:0000256" key="13">
    <source>
        <dbReference type="PROSITE-ProRule" id="PRU00657"/>
    </source>
</evidence>